<dbReference type="EMBL" id="JACAZF010000005">
    <property type="protein sequence ID" value="KAF7304160.1"/>
    <property type="molecule type" value="Genomic_DNA"/>
</dbReference>
<dbReference type="GO" id="GO:0004497">
    <property type="term" value="F:monooxygenase activity"/>
    <property type="evidence" value="ECO:0007669"/>
    <property type="project" value="UniProtKB-KW"/>
</dbReference>
<gene>
    <name evidence="10" type="ORF">MIND_00647900</name>
</gene>
<evidence type="ECO:0000256" key="4">
    <source>
        <dbReference type="ARBA" id="ARBA00022723"/>
    </source>
</evidence>
<comment type="caution">
    <text evidence="10">The sequence shown here is derived from an EMBL/GenBank/DDBJ whole genome shotgun (WGS) entry which is preliminary data.</text>
</comment>
<comment type="cofactor">
    <cofactor evidence="1 8">
        <name>heme</name>
        <dbReference type="ChEBI" id="CHEBI:30413"/>
    </cofactor>
</comment>
<accession>A0A8H6SQH0</accession>
<dbReference type="SUPFAM" id="SSF48264">
    <property type="entry name" value="Cytochrome P450"/>
    <property type="match status" value="1"/>
</dbReference>
<keyword evidence="3 8" id="KW-0349">Heme</keyword>
<comment type="similarity">
    <text evidence="2 9">Belongs to the cytochrome P450 family.</text>
</comment>
<dbReference type="GO" id="GO:0016705">
    <property type="term" value="F:oxidoreductase activity, acting on paired donors, with incorporation or reduction of molecular oxygen"/>
    <property type="evidence" value="ECO:0007669"/>
    <property type="project" value="InterPro"/>
</dbReference>
<sequence>MVSPGVRFLLQTVLPVLARPLLFGIALHHGSRFLDYALPLWATAVVASASLPTLGALSIWRKQRQHAREAAALGARLAPQPQGRWLGNLDLLRRLMWNSRYGYPTETITNWMAELGPVVNVRMFWTDAIVTSDPEHIKRVLSTDFSNYEKGPRFQNIMRSVLGTGVFNSDGDMWKFHRTITRPFFAKDRISHFEELDRNAELVITTLKSRSRGGYAVDFQDLIARFTMDSATEMLFGTCVNSLKAPVPYAHNANVFGSERPPTSDENAFIEAFSQAMEQVARREQRGLLAPLAEMWEDTTAKSMKVVSAFLDPIIAAAVERKKVADAMGGEKREAQTLLDELLNSTSDHTILKDETLNILLAGRDTTMHTLTMVMYFLCIHPAVNERLRAEVLDHVGPSRQPTYEDIKDMKYLRAVINEALRLYPPVPFNVRSSVNATTWPSPDPNEKPIYIPAGTSIPYSVLIMQRRKDLWGPDADDFDPDRFLDARVKKYLLSNAFQFLPFNAGPRICLGQQFAYNEMSFMLIRLLQSFSGFTLDEEACPPAARVPPEWKGAPGRKGIERFRPKMHLTMSTQGGLWIRVAEATD</sequence>
<dbReference type="AlphaFoldDB" id="A0A8H6SQH0"/>
<evidence type="ECO:0000313" key="10">
    <source>
        <dbReference type="EMBL" id="KAF7304160.1"/>
    </source>
</evidence>
<keyword evidence="7 9" id="KW-0503">Monooxygenase</keyword>
<dbReference type="InterPro" id="IPR047146">
    <property type="entry name" value="Cyt_P450_E_CYP52_fungi"/>
</dbReference>
<dbReference type="GeneID" id="59345727"/>
<keyword evidence="5 9" id="KW-0560">Oxidoreductase</keyword>
<organism evidence="10 11">
    <name type="scientific">Mycena indigotica</name>
    <dbReference type="NCBI Taxonomy" id="2126181"/>
    <lineage>
        <taxon>Eukaryota</taxon>
        <taxon>Fungi</taxon>
        <taxon>Dikarya</taxon>
        <taxon>Basidiomycota</taxon>
        <taxon>Agaricomycotina</taxon>
        <taxon>Agaricomycetes</taxon>
        <taxon>Agaricomycetidae</taxon>
        <taxon>Agaricales</taxon>
        <taxon>Marasmiineae</taxon>
        <taxon>Mycenaceae</taxon>
        <taxon>Mycena</taxon>
    </lineage>
</organism>
<dbReference type="InterPro" id="IPR002401">
    <property type="entry name" value="Cyt_P450_E_grp-I"/>
</dbReference>
<reference evidence="10" key="1">
    <citation type="submission" date="2020-05" db="EMBL/GenBank/DDBJ databases">
        <title>Mycena genomes resolve the evolution of fungal bioluminescence.</title>
        <authorList>
            <person name="Tsai I.J."/>
        </authorList>
    </citation>
    <scope>NUCLEOTIDE SEQUENCE</scope>
    <source>
        <strain evidence="10">171206Taipei</strain>
    </source>
</reference>
<dbReference type="CDD" id="cd11063">
    <property type="entry name" value="CYP52"/>
    <property type="match status" value="1"/>
</dbReference>
<evidence type="ECO:0000256" key="6">
    <source>
        <dbReference type="ARBA" id="ARBA00023004"/>
    </source>
</evidence>
<dbReference type="PANTHER" id="PTHR24287">
    <property type="entry name" value="P450, PUTATIVE (EUROFUNG)-RELATED"/>
    <property type="match status" value="1"/>
</dbReference>
<dbReference type="GO" id="GO:0004601">
    <property type="term" value="F:peroxidase activity"/>
    <property type="evidence" value="ECO:0007669"/>
    <property type="project" value="UniProtKB-KW"/>
</dbReference>
<protein>
    <submittedName>
        <fullName evidence="10">Peroxidase</fullName>
    </submittedName>
</protein>
<feature type="binding site" description="axial binding residue" evidence="8">
    <location>
        <position position="510"/>
    </location>
    <ligand>
        <name>heme</name>
        <dbReference type="ChEBI" id="CHEBI:30413"/>
    </ligand>
    <ligandPart>
        <name>Fe</name>
        <dbReference type="ChEBI" id="CHEBI:18248"/>
    </ligandPart>
</feature>
<dbReference type="Gene3D" id="1.10.630.10">
    <property type="entry name" value="Cytochrome P450"/>
    <property type="match status" value="1"/>
</dbReference>
<dbReference type="GO" id="GO:0020037">
    <property type="term" value="F:heme binding"/>
    <property type="evidence" value="ECO:0007669"/>
    <property type="project" value="InterPro"/>
</dbReference>
<evidence type="ECO:0000256" key="8">
    <source>
        <dbReference type="PIRSR" id="PIRSR602401-1"/>
    </source>
</evidence>
<keyword evidence="10" id="KW-0575">Peroxidase</keyword>
<keyword evidence="4 8" id="KW-0479">Metal-binding</keyword>
<evidence type="ECO:0000256" key="9">
    <source>
        <dbReference type="RuleBase" id="RU000461"/>
    </source>
</evidence>
<dbReference type="Pfam" id="PF00067">
    <property type="entry name" value="p450"/>
    <property type="match status" value="1"/>
</dbReference>
<dbReference type="InterPro" id="IPR017972">
    <property type="entry name" value="Cyt_P450_CS"/>
</dbReference>
<dbReference type="PRINTS" id="PR00463">
    <property type="entry name" value="EP450I"/>
</dbReference>
<dbReference type="PRINTS" id="PR00385">
    <property type="entry name" value="P450"/>
</dbReference>
<dbReference type="InterPro" id="IPR036396">
    <property type="entry name" value="Cyt_P450_sf"/>
</dbReference>
<proteinExistence type="inferred from homology"/>
<dbReference type="InterPro" id="IPR001128">
    <property type="entry name" value="Cyt_P450"/>
</dbReference>
<evidence type="ECO:0000256" key="1">
    <source>
        <dbReference type="ARBA" id="ARBA00001971"/>
    </source>
</evidence>
<evidence type="ECO:0000256" key="2">
    <source>
        <dbReference type="ARBA" id="ARBA00010617"/>
    </source>
</evidence>
<evidence type="ECO:0000256" key="7">
    <source>
        <dbReference type="ARBA" id="ARBA00023033"/>
    </source>
</evidence>
<dbReference type="PROSITE" id="PS00086">
    <property type="entry name" value="CYTOCHROME_P450"/>
    <property type="match status" value="1"/>
</dbReference>
<dbReference type="PANTHER" id="PTHR24287:SF1">
    <property type="entry name" value="P450, PUTATIVE (EUROFUNG)-RELATED"/>
    <property type="match status" value="1"/>
</dbReference>
<evidence type="ECO:0000256" key="5">
    <source>
        <dbReference type="ARBA" id="ARBA00023002"/>
    </source>
</evidence>
<keyword evidence="11" id="KW-1185">Reference proteome</keyword>
<keyword evidence="6 8" id="KW-0408">Iron</keyword>
<dbReference type="GO" id="GO:0005506">
    <property type="term" value="F:iron ion binding"/>
    <property type="evidence" value="ECO:0007669"/>
    <property type="project" value="InterPro"/>
</dbReference>
<dbReference type="Proteomes" id="UP000636479">
    <property type="component" value="Unassembled WGS sequence"/>
</dbReference>
<evidence type="ECO:0000313" key="11">
    <source>
        <dbReference type="Proteomes" id="UP000636479"/>
    </source>
</evidence>
<dbReference type="OrthoDB" id="1470350at2759"/>
<dbReference type="RefSeq" id="XP_037221132.1">
    <property type="nucleotide sequence ID" value="XM_037363211.1"/>
</dbReference>
<name>A0A8H6SQH0_9AGAR</name>
<evidence type="ECO:0000256" key="3">
    <source>
        <dbReference type="ARBA" id="ARBA00022617"/>
    </source>
</evidence>